<dbReference type="GO" id="GO:0022857">
    <property type="term" value="F:transmembrane transporter activity"/>
    <property type="evidence" value="ECO:0007669"/>
    <property type="project" value="InterPro"/>
</dbReference>
<evidence type="ECO:0000256" key="4">
    <source>
        <dbReference type="ARBA" id="ARBA00023136"/>
    </source>
</evidence>
<dbReference type="SUPFAM" id="SSF103473">
    <property type="entry name" value="MFS general substrate transporter"/>
    <property type="match status" value="1"/>
</dbReference>
<dbReference type="PANTHER" id="PTHR23510">
    <property type="entry name" value="INNER MEMBRANE TRANSPORT PROTEIN YAJR"/>
    <property type="match status" value="1"/>
</dbReference>
<feature type="transmembrane region" description="Helical" evidence="5">
    <location>
        <begin position="172"/>
        <end position="191"/>
    </location>
</feature>
<keyword evidence="7" id="KW-1185">Reference proteome</keyword>
<dbReference type="Proteomes" id="UP001432027">
    <property type="component" value="Unassembled WGS sequence"/>
</dbReference>
<protein>
    <recommendedName>
        <fullName evidence="8">Membrane transporter</fullName>
    </recommendedName>
</protein>
<dbReference type="AlphaFoldDB" id="A0AAV5TZ18"/>
<feature type="transmembrane region" description="Helical" evidence="5">
    <location>
        <begin position="126"/>
        <end position="152"/>
    </location>
</feature>
<organism evidence="6 7">
    <name type="scientific">Pristionchus entomophagus</name>
    <dbReference type="NCBI Taxonomy" id="358040"/>
    <lineage>
        <taxon>Eukaryota</taxon>
        <taxon>Metazoa</taxon>
        <taxon>Ecdysozoa</taxon>
        <taxon>Nematoda</taxon>
        <taxon>Chromadorea</taxon>
        <taxon>Rhabditida</taxon>
        <taxon>Rhabditina</taxon>
        <taxon>Diplogasteromorpha</taxon>
        <taxon>Diplogasteroidea</taxon>
        <taxon>Neodiplogasteridae</taxon>
        <taxon>Pristionchus</taxon>
    </lineage>
</organism>
<evidence type="ECO:0008006" key="8">
    <source>
        <dbReference type="Google" id="ProtNLM"/>
    </source>
</evidence>
<dbReference type="InterPro" id="IPR011701">
    <property type="entry name" value="MFS"/>
</dbReference>
<feature type="transmembrane region" description="Helical" evidence="5">
    <location>
        <begin position="265"/>
        <end position="286"/>
    </location>
</feature>
<feature type="transmembrane region" description="Helical" evidence="5">
    <location>
        <begin position="224"/>
        <end position="245"/>
    </location>
</feature>
<dbReference type="EMBL" id="BTSX01000005">
    <property type="protein sequence ID" value="GMS99347.1"/>
    <property type="molecule type" value="Genomic_DNA"/>
</dbReference>
<feature type="non-terminal residue" evidence="6">
    <location>
        <position position="342"/>
    </location>
</feature>
<evidence type="ECO:0000313" key="6">
    <source>
        <dbReference type="EMBL" id="GMS99347.1"/>
    </source>
</evidence>
<evidence type="ECO:0000256" key="3">
    <source>
        <dbReference type="ARBA" id="ARBA00022989"/>
    </source>
</evidence>
<evidence type="ECO:0000256" key="5">
    <source>
        <dbReference type="SAM" id="Phobius"/>
    </source>
</evidence>
<evidence type="ECO:0000256" key="1">
    <source>
        <dbReference type="ARBA" id="ARBA00004141"/>
    </source>
</evidence>
<feature type="transmembrane region" description="Helical" evidence="5">
    <location>
        <begin position="91"/>
        <end position="114"/>
    </location>
</feature>
<dbReference type="InterPro" id="IPR051068">
    <property type="entry name" value="MFS_Domain-Containing_Protein"/>
</dbReference>
<keyword evidence="4 5" id="KW-0472">Membrane</keyword>
<dbReference type="Gene3D" id="1.20.1250.20">
    <property type="entry name" value="MFS general substrate transporter like domains"/>
    <property type="match status" value="1"/>
</dbReference>
<accession>A0AAV5TZ18</accession>
<reference evidence="6" key="1">
    <citation type="submission" date="2023-10" db="EMBL/GenBank/DDBJ databases">
        <title>Genome assembly of Pristionchus species.</title>
        <authorList>
            <person name="Yoshida K."/>
            <person name="Sommer R.J."/>
        </authorList>
    </citation>
    <scope>NUCLEOTIDE SEQUENCE</scope>
    <source>
        <strain evidence="6">RS0144</strain>
    </source>
</reference>
<dbReference type="InterPro" id="IPR036259">
    <property type="entry name" value="MFS_trans_sf"/>
</dbReference>
<dbReference type="GO" id="GO:0005765">
    <property type="term" value="C:lysosomal membrane"/>
    <property type="evidence" value="ECO:0007669"/>
    <property type="project" value="TreeGrafter"/>
</dbReference>
<keyword evidence="2 5" id="KW-0812">Transmembrane</keyword>
<sequence>IMYLTTSMGQTLAVSGWPYLRTIDPEVSVSFLGSVQALTRFGNAIGSCLFAIHAYTTKTFKKALIIGRIISVVGCAFYICIELFVPTSRRWAYMIKFVLQSVAEGSLIVVRSYVPRMSQEVDRPRAFSIIEGANMLAIVSGPLVQLACNYALPAEGTPVLGEWLKFNMYTVPIWISLTLNCITLYISIFHFEEPELKDLEGESQLPLGEAMRKAWQQIKKLDKWLVSFCFIEKSIASFGFAAMYTTMSPYVTETFNVGEERSLKILSVGQSVAGCISLLTVAFFVFSPLSRVTKARFLFPFALSCYLLMYLVSFPWPAISEEIPLRDNGQVAEGFSLIITNP</sequence>
<dbReference type="Pfam" id="PF07690">
    <property type="entry name" value="MFS_1"/>
    <property type="match status" value="1"/>
</dbReference>
<gene>
    <name evidence="6" type="ORF">PENTCL1PPCAC_21522</name>
</gene>
<comment type="subcellular location">
    <subcellularLocation>
        <location evidence="1">Membrane</location>
        <topology evidence="1">Multi-pass membrane protein</topology>
    </subcellularLocation>
</comment>
<evidence type="ECO:0000313" key="7">
    <source>
        <dbReference type="Proteomes" id="UP001432027"/>
    </source>
</evidence>
<evidence type="ECO:0000256" key="2">
    <source>
        <dbReference type="ARBA" id="ARBA00022692"/>
    </source>
</evidence>
<feature type="transmembrane region" description="Helical" evidence="5">
    <location>
        <begin position="65"/>
        <end position="85"/>
    </location>
</feature>
<keyword evidence="3 5" id="KW-1133">Transmembrane helix</keyword>
<proteinExistence type="predicted"/>
<name>A0AAV5TZ18_9BILA</name>
<feature type="transmembrane region" description="Helical" evidence="5">
    <location>
        <begin position="298"/>
        <end position="319"/>
    </location>
</feature>
<dbReference type="PANTHER" id="PTHR23510:SF25">
    <property type="entry name" value="MFS DOMAIN-CONTAINING PROTEIN"/>
    <property type="match status" value="1"/>
</dbReference>
<comment type="caution">
    <text evidence="6">The sequence shown here is derived from an EMBL/GenBank/DDBJ whole genome shotgun (WGS) entry which is preliminary data.</text>
</comment>
<feature type="non-terminal residue" evidence="6">
    <location>
        <position position="1"/>
    </location>
</feature>